<evidence type="ECO:0000313" key="3">
    <source>
        <dbReference type="Proteomes" id="UP000245119"/>
    </source>
</evidence>
<dbReference type="Proteomes" id="UP000245119">
    <property type="component" value="Linkage Group LG6"/>
</dbReference>
<organism evidence="2 3">
    <name type="scientific">Pomacea canaliculata</name>
    <name type="common">Golden apple snail</name>
    <dbReference type="NCBI Taxonomy" id="400727"/>
    <lineage>
        <taxon>Eukaryota</taxon>
        <taxon>Metazoa</taxon>
        <taxon>Spiralia</taxon>
        <taxon>Lophotrochozoa</taxon>
        <taxon>Mollusca</taxon>
        <taxon>Gastropoda</taxon>
        <taxon>Caenogastropoda</taxon>
        <taxon>Architaenioglossa</taxon>
        <taxon>Ampullarioidea</taxon>
        <taxon>Ampullariidae</taxon>
        <taxon>Pomacea</taxon>
    </lineage>
</organism>
<feature type="region of interest" description="Disordered" evidence="1">
    <location>
        <begin position="92"/>
        <end position="114"/>
    </location>
</feature>
<evidence type="ECO:0000313" key="2">
    <source>
        <dbReference type="EMBL" id="PVD28930.1"/>
    </source>
</evidence>
<accession>A0A2T7P682</accession>
<evidence type="ECO:0008006" key="4">
    <source>
        <dbReference type="Google" id="ProtNLM"/>
    </source>
</evidence>
<proteinExistence type="predicted"/>
<evidence type="ECO:0000256" key="1">
    <source>
        <dbReference type="SAM" id="MobiDB-lite"/>
    </source>
</evidence>
<reference evidence="2 3" key="1">
    <citation type="submission" date="2018-04" db="EMBL/GenBank/DDBJ databases">
        <title>The genome of golden apple snail Pomacea canaliculata provides insight into stress tolerance and invasive adaptation.</title>
        <authorList>
            <person name="Liu C."/>
            <person name="Liu B."/>
            <person name="Ren Y."/>
            <person name="Zhang Y."/>
            <person name="Wang H."/>
            <person name="Li S."/>
            <person name="Jiang F."/>
            <person name="Yin L."/>
            <person name="Zhang G."/>
            <person name="Qian W."/>
            <person name="Fan W."/>
        </authorList>
    </citation>
    <scope>NUCLEOTIDE SEQUENCE [LARGE SCALE GENOMIC DNA]</scope>
    <source>
        <strain evidence="2">SZHN2017</strain>
        <tissue evidence="2">Muscle</tissue>
    </source>
</reference>
<keyword evidence="3" id="KW-1185">Reference proteome</keyword>
<dbReference type="EMBL" id="PZQS01000006">
    <property type="protein sequence ID" value="PVD28930.1"/>
    <property type="molecule type" value="Genomic_DNA"/>
</dbReference>
<name>A0A2T7P682_POMCA</name>
<comment type="caution">
    <text evidence="2">The sequence shown here is derived from an EMBL/GenBank/DDBJ whole genome shotgun (WGS) entry which is preliminary data.</text>
</comment>
<dbReference type="AlphaFoldDB" id="A0A2T7P682"/>
<feature type="compositionally biased region" description="Basic and acidic residues" evidence="1">
    <location>
        <begin position="104"/>
        <end position="114"/>
    </location>
</feature>
<protein>
    <recommendedName>
        <fullName evidence="4">ShKT domain-containing protein</fullName>
    </recommendedName>
</protein>
<gene>
    <name evidence="2" type="ORF">C0Q70_11525</name>
</gene>
<sequence length="114" mass="12323">MSDLKCQTLSSSLLLVSGQEKTAAADKDVGDWAAMTSVRASLYLHPPSRLVFPVPTPICPSLSRGCHGLAGWATFYSVIPPCPRTCAFCTTGSASSPRTFSLEEMGRERDKKRE</sequence>